<dbReference type="PATRIC" id="fig|1423774.3.peg.1425"/>
<dbReference type="Pfam" id="PF02518">
    <property type="entry name" value="HATPase_c"/>
    <property type="match status" value="1"/>
</dbReference>
<evidence type="ECO:0000256" key="6">
    <source>
        <dbReference type="ARBA" id="ARBA00022679"/>
    </source>
</evidence>
<evidence type="ECO:0000256" key="8">
    <source>
        <dbReference type="ARBA" id="ARBA00022777"/>
    </source>
</evidence>
<keyword evidence="4" id="KW-1003">Cell membrane</keyword>
<evidence type="ECO:0000313" key="14">
    <source>
        <dbReference type="EMBL" id="KRM15141.1"/>
    </source>
</evidence>
<dbReference type="FunFam" id="1.10.287.130:FF:000008">
    <property type="entry name" value="Two-component sensor histidine kinase"/>
    <property type="match status" value="1"/>
</dbReference>
<evidence type="ECO:0000256" key="5">
    <source>
        <dbReference type="ARBA" id="ARBA00022553"/>
    </source>
</evidence>
<dbReference type="GO" id="GO:0000155">
    <property type="term" value="F:phosphorelay sensor kinase activity"/>
    <property type="evidence" value="ECO:0007669"/>
    <property type="project" value="InterPro"/>
</dbReference>
<evidence type="ECO:0000256" key="2">
    <source>
        <dbReference type="ARBA" id="ARBA00004236"/>
    </source>
</evidence>
<dbReference type="InterPro" id="IPR050351">
    <property type="entry name" value="BphY/WalK/GraS-like"/>
</dbReference>
<dbReference type="InterPro" id="IPR003661">
    <property type="entry name" value="HisK_dim/P_dom"/>
</dbReference>
<keyword evidence="8 14" id="KW-0418">Kinase</keyword>
<organism evidence="14 15">
    <name type="scientific">Companilactobacillus nantensis DSM 16982</name>
    <dbReference type="NCBI Taxonomy" id="1423774"/>
    <lineage>
        <taxon>Bacteria</taxon>
        <taxon>Bacillati</taxon>
        <taxon>Bacillota</taxon>
        <taxon>Bacilli</taxon>
        <taxon>Lactobacillales</taxon>
        <taxon>Lactobacillaceae</taxon>
        <taxon>Companilactobacillus</taxon>
    </lineage>
</organism>
<feature type="domain" description="Histidine kinase" evidence="13">
    <location>
        <begin position="336"/>
        <end position="551"/>
    </location>
</feature>
<keyword evidence="15" id="KW-1185">Reference proteome</keyword>
<evidence type="ECO:0000256" key="1">
    <source>
        <dbReference type="ARBA" id="ARBA00000085"/>
    </source>
</evidence>
<dbReference type="SUPFAM" id="SSF47384">
    <property type="entry name" value="Homodimeric domain of signal transducing histidine kinase"/>
    <property type="match status" value="1"/>
</dbReference>
<gene>
    <name evidence="14" type="ORF">FD31_GL001374</name>
</gene>
<dbReference type="CDD" id="cd00082">
    <property type="entry name" value="HisKA"/>
    <property type="match status" value="1"/>
</dbReference>
<reference evidence="14 15" key="1">
    <citation type="journal article" date="2015" name="Genome Announc.">
        <title>Expanding the biotechnology potential of lactobacilli through comparative genomics of 213 strains and associated genera.</title>
        <authorList>
            <person name="Sun Z."/>
            <person name="Harris H.M."/>
            <person name="McCann A."/>
            <person name="Guo C."/>
            <person name="Argimon S."/>
            <person name="Zhang W."/>
            <person name="Yang X."/>
            <person name="Jeffery I.B."/>
            <person name="Cooney J.C."/>
            <person name="Kagawa T.F."/>
            <person name="Liu W."/>
            <person name="Song Y."/>
            <person name="Salvetti E."/>
            <person name="Wrobel A."/>
            <person name="Rasinkangas P."/>
            <person name="Parkhill J."/>
            <person name="Rea M.C."/>
            <person name="O'Sullivan O."/>
            <person name="Ritari J."/>
            <person name="Douillard F.P."/>
            <person name="Paul Ross R."/>
            <person name="Yang R."/>
            <person name="Briner A.E."/>
            <person name="Felis G.E."/>
            <person name="de Vos W.M."/>
            <person name="Barrangou R."/>
            <person name="Klaenhammer T.R."/>
            <person name="Caufield P.W."/>
            <person name="Cui Y."/>
            <person name="Zhang H."/>
            <person name="O'Toole P.W."/>
        </authorList>
    </citation>
    <scope>NUCLEOTIDE SEQUENCE [LARGE SCALE GENOMIC DNA]</scope>
    <source>
        <strain evidence="14 15">DSM 16982</strain>
    </source>
</reference>
<dbReference type="GO" id="GO:0016036">
    <property type="term" value="P:cellular response to phosphate starvation"/>
    <property type="evidence" value="ECO:0007669"/>
    <property type="project" value="TreeGrafter"/>
</dbReference>
<feature type="transmembrane region" description="Helical" evidence="12">
    <location>
        <begin position="130"/>
        <end position="151"/>
    </location>
</feature>
<dbReference type="GO" id="GO:0004721">
    <property type="term" value="F:phosphoprotein phosphatase activity"/>
    <property type="evidence" value="ECO:0007669"/>
    <property type="project" value="TreeGrafter"/>
</dbReference>
<dbReference type="SUPFAM" id="SSF55874">
    <property type="entry name" value="ATPase domain of HSP90 chaperone/DNA topoisomerase II/histidine kinase"/>
    <property type="match status" value="1"/>
</dbReference>
<accession>A0A0R1WC81</accession>
<keyword evidence="12" id="KW-0812">Transmembrane</keyword>
<dbReference type="PANTHER" id="PTHR45453">
    <property type="entry name" value="PHOSPHATE REGULON SENSOR PROTEIN PHOR"/>
    <property type="match status" value="1"/>
</dbReference>
<dbReference type="Gene3D" id="3.30.565.10">
    <property type="entry name" value="Histidine kinase-like ATPase, C-terminal domain"/>
    <property type="match status" value="1"/>
</dbReference>
<evidence type="ECO:0000313" key="15">
    <source>
        <dbReference type="Proteomes" id="UP000051302"/>
    </source>
</evidence>
<dbReference type="InterPro" id="IPR004358">
    <property type="entry name" value="Sig_transdc_His_kin-like_C"/>
</dbReference>
<dbReference type="SUPFAM" id="SSF55785">
    <property type="entry name" value="PYP-like sensor domain (PAS domain)"/>
    <property type="match status" value="1"/>
</dbReference>
<evidence type="ECO:0000256" key="12">
    <source>
        <dbReference type="SAM" id="Phobius"/>
    </source>
</evidence>
<dbReference type="Pfam" id="PF00512">
    <property type="entry name" value="HisKA"/>
    <property type="match status" value="1"/>
</dbReference>
<keyword evidence="10" id="KW-0902">Two-component regulatory system</keyword>
<protein>
    <recommendedName>
        <fullName evidence="3">histidine kinase</fullName>
        <ecNumber evidence="3">2.7.13.3</ecNumber>
    </recommendedName>
</protein>
<evidence type="ECO:0000256" key="11">
    <source>
        <dbReference type="ARBA" id="ARBA00023136"/>
    </source>
</evidence>
<dbReference type="SMART" id="SM00388">
    <property type="entry name" value="HisKA"/>
    <property type="match status" value="1"/>
</dbReference>
<dbReference type="InterPro" id="IPR005467">
    <property type="entry name" value="His_kinase_dom"/>
</dbReference>
<dbReference type="Proteomes" id="UP000051302">
    <property type="component" value="Unassembled WGS sequence"/>
</dbReference>
<dbReference type="InterPro" id="IPR035965">
    <property type="entry name" value="PAS-like_dom_sf"/>
</dbReference>
<dbReference type="EMBL" id="AZFV01000026">
    <property type="protein sequence ID" value="KRM15141.1"/>
    <property type="molecule type" value="Genomic_DNA"/>
</dbReference>
<keyword evidence="6" id="KW-0808">Transferase</keyword>
<dbReference type="InterPro" id="IPR036097">
    <property type="entry name" value="HisK_dim/P_sf"/>
</dbReference>
<dbReference type="InterPro" id="IPR003594">
    <property type="entry name" value="HATPase_dom"/>
</dbReference>
<dbReference type="GO" id="GO:0005524">
    <property type="term" value="F:ATP binding"/>
    <property type="evidence" value="ECO:0007669"/>
    <property type="project" value="UniProtKB-KW"/>
</dbReference>
<dbReference type="AlphaFoldDB" id="A0A0R1WC81"/>
<dbReference type="STRING" id="1423774.FD31_GL001374"/>
<feature type="transmembrane region" description="Helical" evidence="12">
    <location>
        <begin position="7"/>
        <end position="26"/>
    </location>
</feature>
<keyword evidence="12" id="KW-1133">Transmembrane helix</keyword>
<keyword evidence="11 12" id="KW-0472">Membrane</keyword>
<dbReference type="PRINTS" id="PR00344">
    <property type="entry name" value="BCTRLSENSOR"/>
</dbReference>
<dbReference type="FunFam" id="3.30.565.10:FF:000006">
    <property type="entry name" value="Sensor histidine kinase WalK"/>
    <property type="match status" value="1"/>
</dbReference>
<evidence type="ECO:0000256" key="3">
    <source>
        <dbReference type="ARBA" id="ARBA00012438"/>
    </source>
</evidence>
<dbReference type="PANTHER" id="PTHR45453:SF1">
    <property type="entry name" value="PHOSPHATE REGULON SENSOR PROTEIN PHOR"/>
    <property type="match status" value="1"/>
</dbReference>
<keyword evidence="9" id="KW-0067">ATP-binding</keyword>
<dbReference type="CDD" id="cd00075">
    <property type="entry name" value="HATPase"/>
    <property type="match status" value="1"/>
</dbReference>
<evidence type="ECO:0000256" key="10">
    <source>
        <dbReference type="ARBA" id="ARBA00023012"/>
    </source>
</evidence>
<proteinExistence type="predicted"/>
<dbReference type="Gene3D" id="3.30.450.20">
    <property type="entry name" value="PAS domain"/>
    <property type="match status" value="1"/>
</dbReference>
<sequence length="551" mass="63365">MTMKRRLGPIIAILISIGIFIILVTFSDSILGNSQNDMFTEETVSYQELKKNHEPADAARIAGLDYIDTSKENTTMQRKAYDMYHNGRTAPGKDYVTDTTMTTRIMYFMSGSNRHIVAKKYNRLWSQSPMTFVIVALMYFLITDSVILYYYRKRQLLSEDIKSVTDNLRRVRKNKEMASLILSPDDELYGLVEQTNKISMDINDLRDDVQLRERRFRGLVGHLPIGVMLLNSQGDVLLHNQAMSSLLDVNISNDIHPFIEDVKTYNLSQMIEHTLRKNKNHHREIQLVGNSQKYVDANVIRLIHSREDYDQQVLVILYDLTESRQIERMQVDFVNNVSHELKTPVTSIEGFSETLLGGAKDDPEKLDHFLNIIHSESVRLSELIQDILSLSKVKRDVEKADLVNLHDDIDHILDRQSLAIKKHNIEVKQQYFGNPEVTINKEKINLVFRNLIKNAISYNRENGEIDLEVHHDEIENRIKFVIKDTGIGISEADQGRIFERFYRVDRSRSLETGGTGLGLAIVKETLDTLDGDIRIESHKGLGTTFTVDIPL</sequence>
<keyword evidence="5" id="KW-0597">Phosphoprotein</keyword>
<evidence type="ECO:0000256" key="4">
    <source>
        <dbReference type="ARBA" id="ARBA00022475"/>
    </source>
</evidence>
<dbReference type="Gene3D" id="1.10.287.130">
    <property type="match status" value="1"/>
</dbReference>
<dbReference type="InterPro" id="IPR036890">
    <property type="entry name" value="HATPase_C_sf"/>
</dbReference>
<keyword evidence="7" id="KW-0547">Nucleotide-binding</keyword>
<dbReference type="PROSITE" id="PS50109">
    <property type="entry name" value="HIS_KIN"/>
    <property type="match status" value="1"/>
</dbReference>
<evidence type="ECO:0000256" key="7">
    <source>
        <dbReference type="ARBA" id="ARBA00022741"/>
    </source>
</evidence>
<comment type="caution">
    <text evidence="14">The sequence shown here is derived from an EMBL/GenBank/DDBJ whole genome shotgun (WGS) entry which is preliminary data.</text>
</comment>
<evidence type="ECO:0000259" key="13">
    <source>
        <dbReference type="PROSITE" id="PS50109"/>
    </source>
</evidence>
<comment type="catalytic activity">
    <reaction evidence="1">
        <text>ATP + protein L-histidine = ADP + protein N-phospho-L-histidine.</text>
        <dbReference type="EC" id="2.7.13.3"/>
    </reaction>
</comment>
<dbReference type="SMART" id="SM00387">
    <property type="entry name" value="HATPase_c"/>
    <property type="match status" value="1"/>
</dbReference>
<dbReference type="GO" id="GO:0005886">
    <property type="term" value="C:plasma membrane"/>
    <property type="evidence" value="ECO:0007669"/>
    <property type="project" value="UniProtKB-SubCell"/>
</dbReference>
<name>A0A0R1WC81_9LACO</name>
<comment type="subcellular location">
    <subcellularLocation>
        <location evidence="2">Cell membrane</location>
    </subcellularLocation>
</comment>
<evidence type="ECO:0000256" key="9">
    <source>
        <dbReference type="ARBA" id="ARBA00022840"/>
    </source>
</evidence>
<dbReference type="EC" id="2.7.13.3" evidence="3"/>